<dbReference type="EMBL" id="CP003379">
    <property type="protein sequence ID" value="AFL87219.1"/>
    <property type="molecule type" value="Genomic_DNA"/>
</dbReference>
<dbReference type="HOGENOM" id="CLU_161432_0_0_0"/>
<keyword evidence="2" id="KW-1185">Reference proteome</keyword>
<name>I3ZDA1_TERRK</name>
<proteinExistence type="predicted"/>
<dbReference type="KEGG" id="trs:Terro_0892"/>
<gene>
    <name evidence="1" type="ordered locus">Terro_0892</name>
</gene>
<reference evidence="1 2" key="1">
    <citation type="submission" date="2012-06" db="EMBL/GenBank/DDBJ databases">
        <title>Complete genome of Terriglobus roseus DSM 18391.</title>
        <authorList>
            <consortium name="US DOE Joint Genome Institute (JGI-PGF)"/>
            <person name="Lucas S."/>
            <person name="Copeland A."/>
            <person name="Lapidus A."/>
            <person name="Glavina del Rio T."/>
            <person name="Dalin E."/>
            <person name="Tice H."/>
            <person name="Bruce D."/>
            <person name="Goodwin L."/>
            <person name="Pitluck S."/>
            <person name="Peters L."/>
            <person name="Mikhailova N."/>
            <person name="Munk A.C.C."/>
            <person name="Kyrpides N."/>
            <person name="Mavromatis K."/>
            <person name="Ivanova N."/>
            <person name="Brettin T."/>
            <person name="Detter J.C."/>
            <person name="Han C."/>
            <person name="Larimer F."/>
            <person name="Land M."/>
            <person name="Hauser L."/>
            <person name="Markowitz V."/>
            <person name="Cheng J.-F."/>
            <person name="Hugenholtz P."/>
            <person name="Woyke T."/>
            <person name="Wu D."/>
            <person name="Brambilla E."/>
            <person name="Klenk H.-P."/>
            <person name="Eisen J.A."/>
        </authorList>
    </citation>
    <scope>NUCLEOTIDE SEQUENCE [LARGE SCALE GENOMIC DNA]</scope>
    <source>
        <strain evidence="2">DSM 18391 / NRRL B-41598 / KBS 63</strain>
    </source>
</reference>
<sequence>MADKFQHEPAQPQIRLQGFTHSQHAVLLPRLTRAIDVAGGWVLRRRVLSATAVELSIELQFPALPEIYGALLGCGLQLTRDSHHALSERCNCSLHMRPRRGTSSYLLIRLEVHFRPEPIQPLDPTRP</sequence>
<evidence type="ECO:0000313" key="2">
    <source>
        <dbReference type="Proteomes" id="UP000006056"/>
    </source>
</evidence>
<dbReference type="Proteomes" id="UP000006056">
    <property type="component" value="Chromosome"/>
</dbReference>
<evidence type="ECO:0000313" key="1">
    <source>
        <dbReference type="EMBL" id="AFL87219.1"/>
    </source>
</evidence>
<protein>
    <submittedName>
        <fullName evidence="1">Uncharacterized protein</fullName>
    </submittedName>
</protein>
<dbReference type="AlphaFoldDB" id="I3ZDA1"/>
<dbReference type="STRING" id="926566.Terro_0892"/>
<organism evidence="1 2">
    <name type="scientific">Terriglobus roseus (strain DSM 18391 / NRRL B-41598 / KBS 63)</name>
    <dbReference type="NCBI Taxonomy" id="926566"/>
    <lineage>
        <taxon>Bacteria</taxon>
        <taxon>Pseudomonadati</taxon>
        <taxon>Acidobacteriota</taxon>
        <taxon>Terriglobia</taxon>
        <taxon>Terriglobales</taxon>
        <taxon>Acidobacteriaceae</taxon>
        <taxon>Terriglobus</taxon>
    </lineage>
</organism>
<accession>I3ZDA1</accession>
<dbReference type="OrthoDB" id="122568at2"/>